<dbReference type="GO" id="GO:0016020">
    <property type="term" value="C:membrane"/>
    <property type="evidence" value="ECO:0007669"/>
    <property type="project" value="UniProtKB-SubCell"/>
</dbReference>
<dbReference type="InterPro" id="IPR013783">
    <property type="entry name" value="Ig-like_fold"/>
</dbReference>
<evidence type="ECO:0000313" key="11">
    <source>
        <dbReference type="EMBL" id="KAJ8942375.1"/>
    </source>
</evidence>
<proteinExistence type="inferred from homology"/>
<dbReference type="PROSITE" id="PS50835">
    <property type="entry name" value="IG_LIKE"/>
    <property type="match status" value="2"/>
</dbReference>
<dbReference type="CDD" id="cd00096">
    <property type="entry name" value="Ig"/>
    <property type="match status" value="1"/>
</dbReference>
<organism evidence="11 12">
    <name type="scientific">Aromia moschata</name>
    <dbReference type="NCBI Taxonomy" id="1265417"/>
    <lineage>
        <taxon>Eukaryota</taxon>
        <taxon>Metazoa</taxon>
        <taxon>Ecdysozoa</taxon>
        <taxon>Arthropoda</taxon>
        <taxon>Hexapoda</taxon>
        <taxon>Insecta</taxon>
        <taxon>Pterygota</taxon>
        <taxon>Neoptera</taxon>
        <taxon>Endopterygota</taxon>
        <taxon>Coleoptera</taxon>
        <taxon>Polyphaga</taxon>
        <taxon>Cucujiformia</taxon>
        <taxon>Chrysomeloidea</taxon>
        <taxon>Cerambycidae</taxon>
        <taxon>Cerambycinae</taxon>
        <taxon>Callichromatini</taxon>
        <taxon>Aromia</taxon>
    </lineage>
</organism>
<evidence type="ECO:0000256" key="2">
    <source>
        <dbReference type="ARBA" id="ARBA00008727"/>
    </source>
</evidence>
<evidence type="ECO:0000256" key="7">
    <source>
        <dbReference type="ARBA" id="ARBA00023180"/>
    </source>
</evidence>
<sequence>MLTISIALIFSTLLIGTCSQGNKKCRERIRPVTTNDGDLYELIDATLDQKLVLECHYCGEKDDSRPRNWYKVNKMGLNEPHEVQPDMENNPELNRIQCIVLLSAHIAALARNLAEVNTEHSLIINNFTENDTGLYYCLGLEQQDESEKYNYLVDLVYEINQTEIESGNISAWMRYFYDYFEPANELLRLSNGKEYVHVREELKLRFELVSQWEPWGTCEVCGHAKGEAVRKKRGHCYIKITQNGKNTSYAEEDVYFLKVKAVSCRSVRLSRVFPGIGNLTKVIPDFIQHESCEGICNPDAEGVNRGWKMGKSKAFKYRKTFVLPVESHLTLVCPESTLDNEVTWKYRGKALHAGAATNPNVLVDTFNTLYLVDITEEQAGNYTCKVDDIKMQQVVVFVVPKSRLLTREFVRHLVYLGFILSLTGTCYCAGLIVTWNRRKTFKNFEELIDEHPEDRGEYEHLL</sequence>
<dbReference type="Gene3D" id="2.60.40.10">
    <property type="entry name" value="Immunoglobulins"/>
    <property type="match status" value="2"/>
</dbReference>
<feature type="domain" description="Ig-like" evidence="10">
    <location>
        <begin position="31"/>
        <end position="137"/>
    </location>
</feature>
<feature type="chain" id="PRO_5043900093" description="Ig-like domain-containing protein" evidence="9">
    <location>
        <begin position="20"/>
        <end position="462"/>
    </location>
</feature>
<dbReference type="SUPFAM" id="SSF48726">
    <property type="entry name" value="Immunoglobulin"/>
    <property type="match status" value="2"/>
</dbReference>
<evidence type="ECO:0000256" key="1">
    <source>
        <dbReference type="ARBA" id="ARBA00004479"/>
    </source>
</evidence>
<dbReference type="Pfam" id="PF00047">
    <property type="entry name" value="ig"/>
    <property type="match status" value="1"/>
</dbReference>
<dbReference type="InterPro" id="IPR007110">
    <property type="entry name" value="Ig-like_dom"/>
</dbReference>
<feature type="signal peptide" evidence="9">
    <location>
        <begin position="1"/>
        <end position="19"/>
    </location>
</feature>
<accession>A0AAV8XUK8</accession>
<name>A0AAV8XUK8_9CUCU</name>
<dbReference type="InterPro" id="IPR003599">
    <property type="entry name" value="Ig_sub"/>
</dbReference>
<evidence type="ECO:0000259" key="10">
    <source>
        <dbReference type="PROSITE" id="PS50835"/>
    </source>
</evidence>
<comment type="subcellular location">
    <subcellularLocation>
        <location evidence="1">Membrane</location>
        <topology evidence="1">Single-pass type I membrane protein</topology>
    </subcellularLocation>
</comment>
<dbReference type="InterPro" id="IPR003598">
    <property type="entry name" value="Ig_sub2"/>
</dbReference>
<dbReference type="EMBL" id="JAPWTK010000331">
    <property type="protein sequence ID" value="KAJ8942375.1"/>
    <property type="molecule type" value="Genomic_DNA"/>
</dbReference>
<dbReference type="PANTHER" id="PTHR32178">
    <property type="entry name" value="FAM187"/>
    <property type="match status" value="1"/>
</dbReference>
<keyword evidence="5 8" id="KW-1133">Transmembrane helix</keyword>
<keyword evidence="4 9" id="KW-0732">Signal</keyword>
<keyword evidence="6 8" id="KW-0472">Membrane</keyword>
<evidence type="ECO:0000313" key="12">
    <source>
        <dbReference type="Proteomes" id="UP001162162"/>
    </source>
</evidence>
<evidence type="ECO:0000256" key="4">
    <source>
        <dbReference type="ARBA" id="ARBA00022729"/>
    </source>
</evidence>
<gene>
    <name evidence="11" type="ORF">NQ318_000355</name>
</gene>
<feature type="transmembrane region" description="Helical" evidence="8">
    <location>
        <begin position="413"/>
        <end position="435"/>
    </location>
</feature>
<dbReference type="SMART" id="SM00408">
    <property type="entry name" value="IGc2"/>
    <property type="match status" value="2"/>
</dbReference>
<evidence type="ECO:0000256" key="3">
    <source>
        <dbReference type="ARBA" id="ARBA00022692"/>
    </source>
</evidence>
<evidence type="ECO:0000256" key="9">
    <source>
        <dbReference type="SAM" id="SignalP"/>
    </source>
</evidence>
<comment type="caution">
    <text evidence="11">The sequence shown here is derived from an EMBL/GenBank/DDBJ whole genome shotgun (WGS) entry which is preliminary data.</text>
</comment>
<keyword evidence="7" id="KW-0325">Glycoprotein</keyword>
<evidence type="ECO:0000256" key="6">
    <source>
        <dbReference type="ARBA" id="ARBA00023136"/>
    </source>
</evidence>
<keyword evidence="3 8" id="KW-0812">Transmembrane</keyword>
<dbReference type="AlphaFoldDB" id="A0AAV8XUK8"/>
<comment type="similarity">
    <text evidence="2">Belongs to the FAM187 family.</text>
</comment>
<dbReference type="InterPro" id="IPR039311">
    <property type="entry name" value="FAM187A/B"/>
</dbReference>
<dbReference type="InterPro" id="IPR036179">
    <property type="entry name" value="Ig-like_dom_sf"/>
</dbReference>
<protein>
    <recommendedName>
        <fullName evidence="10">Ig-like domain-containing protein</fullName>
    </recommendedName>
</protein>
<feature type="domain" description="Ig-like" evidence="10">
    <location>
        <begin position="298"/>
        <end position="396"/>
    </location>
</feature>
<reference evidence="11" key="1">
    <citation type="journal article" date="2023" name="Insect Mol. Biol.">
        <title>Genome sequencing provides insights into the evolution of gene families encoding plant cell wall-degrading enzymes in longhorned beetles.</title>
        <authorList>
            <person name="Shin N.R."/>
            <person name="Okamura Y."/>
            <person name="Kirsch R."/>
            <person name="Pauchet Y."/>
        </authorList>
    </citation>
    <scope>NUCLEOTIDE SEQUENCE</scope>
    <source>
        <strain evidence="11">AMC_N1</strain>
    </source>
</reference>
<evidence type="ECO:0000256" key="8">
    <source>
        <dbReference type="SAM" id="Phobius"/>
    </source>
</evidence>
<dbReference type="Proteomes" id="UP001162162">
    <property type="component" value="Unassembled WGS sequence"/>
</dbReference>
<keyword evidence="12" id="KW-1185">Reference proteome</keyword>
<evidence type="ECO:0000256" key="5">
    <source>
        <dbReference type="ARBA" id="ARBA00022989"/>
    </source>
</evidence>
<dbReference type="InterPro" id="IPR013151">
    <property type="entry name" value="Immunoglobulin_dom"/>
</dbReference>
<dbReference type="PANTHER" id="PTHR32178:SF6">
    <property type="entry name" value="IG-LIKE DOMAIN-CONTAINING PROTEIN"/>
    <property type="match status" value="1"/>
</dbReference>
<dbReference type="SMART" id="SM00409">
    <property type="entry name" value="IG"/>
    <property type="match status" value="2"/>
</dbReference>